<gene>
    <name evidence="1" type="ORF">Tsumi_15490</name>
</gene>
<organism evidence="1 2">
    <name type="scientific">Porphyromonas miyakawae</name>
    <dbReference type="NCBI Taxonomy" id="3137470"/>
    <lineage>
        <taxon>Bacteria</taxon>
        <taxon>Pseudomonadati</taxon>
        <taxon>Bacteroidota</taxon>
        <taxon>Bacteroidia</taxon>
        <taxon>Bacteroidales</taxon>
        <taxon>Porphyromonadaceae</taxon>
        <taxon>Porphyromonas</taxon>
    </lineage>
</organism>
<dbReference type="Proteomes" id="UP001628220">
    <property type="component" value="Unassembled WGS sequence"/>
</dbReference>
<sequence>MTSKSIKKKILDFEMGKVFRLEDLELSRSEYDAAVVALGRLAQEGEIERLSPGVYYKPKQTRFGVVGPSMEERFRDLLYDGNTPIGYLTGLYAFNLFGLTTQHSSILEIGTNFPKRNTKRGIYAIRFVLQKNQICQDNIDMLRLLDCLKWIKKIPDTTVDKSYTLLKKKVSEYEKEDHKQLVGLSLNYTPLTRALLGSMLTDESLVATLHQTLNPLTRFRIGLSSTLVSSQWNIQ</sequence>
<protein>
    <recommendedName>
        <fullName evidence="3">Transcriptional regulator, AbiEi antitoxin, Type IV TA system</fullName>
    </recommendedName>
</protein>
<comment type="caution">
    <text evidence="1">The sequence shown here is derived from an EMBL/GenBank/DDBJ whole genome shotgun (WGS) entry which is preliminary data.</text>
</comment>
<evidence type="ECO:0000313" key="2">
    <source>
        <dbReference type="Proteomes" id="UP001628220"/>
    </source>
</evidence>
<evidence type="ECO:0008006" key="3">
    <source>
        <dbReference type="Google" id="ProtNLM"/>
    </source>
</evidence>
<name>A0ABQ0E406_9PORP</name>
<dbReference type="RefSeq" id="WP_411916187.1">
    <property type="nucleotide sequence ID" value="NZ_BAAFSF010000004.1"/>
</dbReference>
<evidence type="ECO:0000313" key="1">
    <source>
        <dbReference type="EMBL" id="GAB1252443.1"/>
    </source>
</evidence>
<reference evidence="1 2" key="1">
    <citation type="journal article" date="2025" name="Int. J. Syst. Evol. Microbiol.">
        <title>Desulfovibrio falkowii sp. nov., Porphyromonas miyakawae sp. nov., Mediterraneibacter flintii sp. nov. and Owariibacterium komagatae gen. nov., sp. nov., isolated from human faeces.</title>
        <authorList>
            <person name="Hamaguchi T."/>
            <person name="Ohara M."/>
            <person name="Hisatomi A."/>
            <person name="Sekiguchi K."/>
            <person name="Takeda J.I."/>
            <person name="Ueyama J."/>
            <person name="Ito M."/>
            <person name="Nishiwaki H."/>
            <person name="Ogi T."/>
            <person name="Hirayama M."/>
            <person name="Ohkuma M."/>
            <person name="Sakamoto M."/>
            <person name="Ohno K."/>
        </authorList>
    </citation>
    <scope>NUCLEOTIDE SEQUENCE [LARGE SCALE GENOMIC DNA]</scope>
    <source>
        <strain evidence="1 2">13CB11C</strain>
    </source>
</reference>
<dbReference type="Pfam" id="PF19570">
    <property type="entry name" value="DUF6088"/>
    <property type="match status" value="1"/>
</dbReference>
<dbReference type="EMBL" id="BAAFSF010000004">
    <property type="protein sequence ID" value="GAB1252443.1"/>
    <property type="molecule type" value="Genomic_DNA"/>
</dbReference>
<accession>A0ABQ0E406</accession>
<keyword evidence="2" id="KW-1185">Reference proteome</keyword>
<dbReference type="InterPro" id="IPR045738">
    <property type="entry name" value="DUF6088"/>
</dbReference>
<proteinExistence type="predicted"/>